<dbReference type="PANTHER" id="PTHR39450:SF1">
    <property type="entry name" value="DUF1667 DOMAIN-CONTAINING PROTEIN"/>
    <property type="match status" value="1"/>
</dbReference>
<evidence type="ECO:0000313" key="1">
    <source>
        <dbReference type="EMBL" id="MPM03163.1"/>
    </source>
</evidence>
<dbReference type="PANTHER" id="PTHR39450">
    <property type="entry name" value="MOLYBDOPTERIN OXIDOREDUCTASE, 4FE-4S CLUSTER-BINDING SUBUNIT"/>
    <property type="match status" value="1"/>
</dbReference>
<dbReference type="Pfam" id="PF07892">
    <property type="entry name" value="DUF1667"/>
    <property type="match status" value="1"/>
</dbReference>
<dbReference type="AlphaFoldDB" id="A0A644WL72"/>
<protein>
    <submittedName>
        <fullName evidence="1">Uncharacterized protein</fullName>
    </submittedName>
</protein>
<dbReference type="InterPro" id="IPR012460">
    <property type="entry name" value="DUF1667"/>
</dbReference>
<sequence length="84" mass="9504">MYNSQDKNMGKDIFTSIVRVKGNDRHKVVPVRSSKEVEKGLWLELSKVLARIYVSVPIKSGSIICKNILNTDIDIISTKDINNE</sequence>
<comment type="caution">
    <text evidence="1">The sequence shown here is derived from an EMBL/GenBank/DDBJ whole genome shotgun (WGS) entry which is preliminary data.</text>
</comment>
<dbReference type="EMBL" id="VSSQ01000929">
    <property type="protein sequence ID" value="MPM03163.1"/>
    <property type="molecule type" value="Genomic_DNA"/>
</dbReference>
<proteinExistence type="predicted"/>
<dbReference type="SUPFAM" id="SSF160148">
    <property type="entry name" value="CPE0013-like"/>
    <property type="match status" value="1"/>
</dbReference>
<dbReference type="Gene3D" id="3.10.530.10">
    <property type="entry name" value="CPE0013-like"/>
    <property type="match status" value="1"/>
</dbReference>
<reference evidence="1" key="1">
    <citation type="submission" date="2019-08" db="EMBL/GenBank/DDBJ databases">
        <authorList>
            <person name="Kucharzyk K."/>
            <person name="Murdoch R.W."/>
            <person name="Higgins S."/>
            <person name="Loffler F."/>
        </authorList>
    </citation>
    <scope>NUCLEOTIDE SEQUENCE</scope>
</reference>
<dbReference type="InterPro" id="IPR036593">
    <property type="entry name" value="CPE0013-like_sf"/>
</dbReference>
<gene>
    <name evidence="1" type="ORF">SDC9_49424</name>
</gene>
<accession>A0A644WL72</accession>
<name>A0A644WL72_9ZZZZ</name>
<organism evidence="1">
    <name type="scientific">bioreactor metagenome</name>
    <dbReference type="NCBI Taxonomy" id="1076179"/>
    <lineage>
        <taxon>unclassified sequences</taxon>
        <taxon>metagenomes</taxon>
        <taxon>ecological metagenomes</taxon>
    </lineage>
</organism>